<reference evidence="3 4" key="1">
    <citation type="submission" date="2016-10" db="EMBL/GenBank/DDBJ databases">
        <authorList>
            <person name="Varghese N."/>
            <person name="Submissions S."/>
        </authorList>
    </citation>
    <scope>NUCLEOTIDE SEQUENCE [LARGE SCALE GENOMIC DNA]</scope>
    <source>
        <strain evidence="3 4">YR512</strain>
    </source>
</reference>
<name>A0A1I4D3S2_9GAMM</name>
<dbReference type="GO" id="GO:0016787">
    <property type="term" value="F:hydrolase activity"/>
    <property type="evidence" value="ECO:0007669"/>
    <property type="project" value="UniProtKB-KW"/>
</dbReference>
<keyword evidence="3" id="KW-0378">Hydrolase</keyword>
<keyword evidence="4" id="KW-1185">Reference proteome</keyword>
<comment type="caution">
    <text evidence="3">The sequence shown here is derived from an EMBL/GenBank/DDBJ whole genome shotgun (WGS) entry which is preliminary data.</text>
</comment>
<dbReference type="SUPFAM" id="SSF53474">
    <property type="entry name" value="alpha/beta-Hydrolases"/>
    <property type="match status" value="1"/>
</dbReference>
<keyword evidence="1" id="KW-0812">Transmembrane</keyword>
<keyword evidence="1" id="KW-1133">Transmembrane helix</keyword>
<proteinExistence type="predicted"/>
<protein>
    <submittedName>
        <fullName evidence="3">Lysophospholipase, alpha-beta hydrolase superfamily</fullName>
    </submittedName>
</protein>
<evidence type="ECO:0000256" key="1">
    <source>
        <dbReference type="SAM" id="Phobius"/>
    </source>
</evidence>
<organism evidence="3 4">
    <name type="scientific">Candidatus Pantoea symbiotica</name>
    <dbReference type="NCBI Taxonomy" id="1884370"/>
    <lineage>
        <taxon>Bacteria</taxon>
        <taxon>Pseudomonadati</taxon>
        <taxon>Pseudomonadota</taxon>
        <taxon>Gammaproteobacteria</taxon>
        <taxon>Enterobacterales</taxon>
        <taxon>Erwiniaceae</taxon>
        <taxon>Pantoea</taxon>
    </lineage>
</organism>
<gene>
    <name evidence="3" type="ORF">SAMN05518863_111103</name>
</gene>
<evidence type="ECO:0000259" key="2">
    <source>
        <dbReference type="Pfam" id="PF12146"/>
    </source>
</evidence>
<dbReference type="InterPro" id="IPR029058">
    <property type="entry name" value="AB_hydrolase_fold"/>
</dbReference>
<evidence type="ECO:0000313" key="4">
    <source>
        <dbReference type="Proteomes" id="UP000198841"/>
    </source>
</evidence>
<dbReference type="Proteomes" id="UP000198841">
    <property type="component" value="Unassembled WGS sequence"/>
</dbReference>
<dbReference type="Gene3D" id="3.40.50.1820">
    <property type="entry name" value="alpha/beta hydrolase"/>
    <property type="match status" value="1"/>
</dbReference>
<dbReference type="InterPro" id="IPR022742">
    <property type="entry name" value="Hydrolase_4"/>
</dbReference>
<sequence>MPSDSANALHKDRISKVLKRIALGLLVLLVMFLVIRGYQSEQGPPLHRWHTWSADEMSVDEIDRASFADYLTREAAIFHDMKINVTDQLSDDEKTALNRFNAQSPVYPARFDTDWNRSYILEPEGEVKGAVVLLHGLTDSPYSMRYLAQAYQQKGFVAVVPRLPGHGTAPGSLTKVDWQMWMAATRLAVREATRLAGTKVPLHLVGYSNGGALAVKYSLDTLQNNALRKPQQLVLLSPMIGVTAYARFAGLAGWPAIIPGFAKAAWLSIIPEYNPFKYNSFPVRAARQSWLLTQAMQDQLLHVIRGGSMTAFPPVLTFQSVLDSTVSTRAVVNAFYRYLPDNGSELVMFDVNQAANLRALFRPALYSAVNDLLPPAPRRYASTVITNASPTTYQTVARMTPADQTQEIVRSMHEAWPQDTYSLSHIAVPFPLSDSLYGREPTEKNRYGISFGTISLRGETASLIVGLDTLMRNTSNPFFDYMMLKIKGRIDCSSQPNLPACFTAL</sequence>
<accession>A0A1I4D3S2</accession>
<keyword evidence="1" id="KW-0472">Membrane</keyword>
<dbReference type="EMBL" id="FOSD01000011">
    <property type="protein sequence ID" value="SFK87633.1"/>
    <property type="molecule type" value="Genomic_DNA"/>
</dbReference>
<dbReference type="Pfam" id="PF12146">
    <property type="entry name" value="Hydrolase_4"/>
    <property type="match status" value="1"/>
</dbReference>
<evidence type="ECO:0000313" key="3">
    <source>
        <dbReference type="EMBL" id="SFK87633.1"/>
    </source>
</evidence>
<dbReference type="RefSeq" id="WP_008110602.1">
    <property type="nucleotide sequence ID" value="NZ_FOSD01000011.1"/>
</dbReference>
<feature type="domain" description="Serine aminopeptidase S33" evidence="2">
    <location>
        <begin position="126"/>
        <end position="251"/>
    </location>
</feature>
<feature type="transmembrane region" description="Helical" evidence="1">
    <location>
        <begin position="21"/>
        <end position="38"/>
    </location>
</feature>